<name>A0A6P1Y4W9_9SPIR</name>
<evidence type="ECO:0000313" key="4">
    <source>
        <dbReference type="Proteomes" id="UP000464374"/>
    </source>
</evidence>
<protein>
    <submittedName>
        <fullName evidence="3">CAP domain-containing protein</fullName>
    </submittedName>
</protein>
<dbReference type="EMBL" id="CP048020">
    <property type="protein sequence ID" value="QHX44449.1"/>
    <property type="molecule type" value="Genomic_DNA"/>
</dbReference>
<sequence length="230" mass="25154">MGKKLYTLAILLMALAVSLFSCATGNNIAVPDTSLSDTRELAEQIVRELNYVRTNPRRYATEVLEPRLKYFDGNMYDEPGKVRLLTQEGITPLQECIRVLKDTAVAEPLTLETGLCRSAQWLANDQAYTGGMGHTGSDGSDLVTRINRYGTWGILCGENCAYGSITARDIVVQLLIDDGVPSRGHRINILKQEFKKVGIGFNKTGNAPYGAVTVMDFAGSYTGISKNSSF</sequence>
<dbReference type="SUPFAM" id="SSF55797">
    <property type="entry name" value="PR-1-like"/>
    <property type="match status" value="1"/>
</dbReference>
<evidence type="ECO:0000313" key="3">
    <source>
        <dbReference type="EMBL" id="QHX44449.1"/>
    </source>
</evidence>
<dbReference type="Gene3D" id="3.40.33.10">
    <property type="entry name" value="CAP"/>
    <property type="match status" value="1"/>
</dbReference>
<gene>
    <name evidence="3" type="ORF">GWP43_02120</name>
</gene>
<dbReference type="PANTHER" id="PTHR31157:SF1">
    <property type="entry name" value="SCP DOMAIN-CONTAINING PROTEIN"/>
    <property type="match status" value="1"/>
</dbReference>
<proteinExistence type="predicted"/>
<feature type="signal peptide" evidence="1">
    <location>
        <begin position="1"/>
        <end position="23"/>
    </location>
</feature>
<dbReference type="KEGG" id="trz:GWP43_02120"/>
<reference evidence="3 4" key="1">
    <citation type="submission" date="2020-01" db="EMBL/GenBank/DDBJ databases">
        <title>Complete genome sequence of a human oral phylogroup 1 Treponema sp. strain ATCC 700766, originally isolated from periodontitis dental plaque.</title>
        <authorList>
            <person name="Chan Y."/>
            <person name="Huo Y.-B."/>
            <person name="Yu X.-L."/>
            <person name="Zeng H."/>
            <person name="Leung W.-K."/>
            <person name="Watt R.M."/>
        </authorList>
    </citation>
    <scope>NUCLEOTIDE SEQUENCE [LARGE SCALE GENOMIC DNA]</scope>
    <source>
        <strain evidence="3 4">OMZ 804</strain>
    </source>
</reference>
<dbReference type="InterPro" id="IPR035940">
    <property type="entry name" value="CAP_sf"/>
</dbReference>
<dbReference type="Proteomes" id="UP000464374">
    <property type="component" value="Chromosome"/>
</dbReference>
<dbReference type="Pfam" id="PF00188">
    <property type="entry name" value="CAP"/>
    <property type="match status" value="1"/>
</dbReference>
<accession>A0A6P1Y4W9</accession>
<evidence type="ECO:0000256" key="1">
    <source>
        <dbReference type="SAM" id="SignalP"/>
    </source>
</evidence>
<keyword evidence="1" id="KW-0732">Signal</keyword>
<evidence type="ECO:0000259" key="2">
    <source>
        <dbReference type="Pfam" id="PF00188"/>
    </source>
</evidence>
<dbReference type="CDD" id="cd05379">
    <property type="entry name" value="CAP_bacterial"/>
    <property type="match status" value="1"/>
</dbReference>
<feature type="domain" description="SCP" evidence="2">
    <location>
        <begin position="106"/>
        <end position="216"/>
    </location>
</feature>
<dbReference type="RefSeq" id="WP_162664713.1">
    <property type="nucleotide sequence ID" value="NZ_CP048020.1"/>
</dbReference>
<dbReference type="PROSITE" id="PS51257">
    <property type="entry name" value="PROKAR_LIPOPROTEIN"/>
    <property type="match status" value="1"/>
</dbReference>
<feature type="chain" id="PRO_5026731601" evidence="1">
    <location>
        <begin position="24"/>
        <end position="230"/>
    </location>
</feature>
<dbReference type="PANTHER" id="PTHR31157">
    <property type="entry name" value="SCP DOMAIN-CONTAINING PROTEIN"/>
    <property type="match status" value="1"/>
</dbReference>
<organism evidence="3 4">
    <name type="scientific">Treponema vincentii</name>
    <dbReference type="NCBI Taxonomy" id="69710"/>
    <lineage>
        <taxon>Bacteria</taxon>
        <taxon>Pseudomonadati</taxon>
        <taxon>Spirochaetota</taxon>
        <taxon>Spirochaetia</taxon>
        <taxon>Spirochaetales</taxon>
        <taxon>Treponemataceae</taxon>
        <taxon>Treponema</taxon>
    </lineage>
</organism>
<dbReference type="InterPro" id="IPR014044">
    <property type="entry name" value="CAP_dom"/>
</dbReference>
<dbReference type="AlphaFoldDB" id="A0A6P1Y4W9"/>